<comment type="caution">
    <text evidence="2">The sequence shown here is derived from an EMBL/GenBank/DDBJ whole genome shotgun (WGS) entry which is preliminary data.</text>
</comment>
<dbReference type="OrthoDB" id="5376498at2759"/>
<evidence type="ECO:0000313" key="2">
    <source>
        <dbReference type="EMBL" id="KAF2198244.1"/>
    </source>
</evidence>
<proteinExistence type="predicted"/>
<feature type="compositionally biased region" description="Acidic residues" evidence="1">
    <location>
        <begin position="170"/>
        <end position="181"/>
    </location>
</feature>
<dbReference type="AlphaFoldDB" id="A0A9P4JJB9"/>
<dbReference type="Proteomes" id="UP000799536">
    <property type="component" value="Unassembled WGS sequence"/>
</dbReference>
<evidence type="ECO:0000256" key="1">
    <source>
        <dbReference type="SAM" id="MobiDB-lite"/>
    </source>
</evidence>
<evidence type="ECO:0000313" key="3">
    <source>
        <dbReference type="Proteomes" id="UP000799536"/>
    </source>
</evidence>
<reference evidence="2" key="1">
    <citation type="journal article" date="2020" name="Stud. Mycol.">
        <title>101 Dothideomycetes genomes: a test case for predicting lifestyles and emergence of pathogens.</title>
        <authorList>
            <person name="Haridas S."/>
            <person name="Albert R."/>
            <person name="Binder M."/>
            <person name="Bloem J."/>
            <person name="Labutti K."/>
            <person name="Salamov A."/>
            <person name="Andreopoulos B."/>
            <person name="Baker S."/>
            <person name="Barry K."/>
            <person name="Bills G."/>
            <person name="Bluhm B."/>
            <person name="Cannon C."/>
            <person name="Castanera R."/>
            <person name="Culley D."/>
            <person name="Daum C."/>
            <person name="Ezra D."/>
            <person name="Gonzalez J."/>
            <person name="Henrissat B."/>
            <person name="Kuo A."/>
            <person name="Liang C."/>
            <person name="Lipzen A."/>
            <person name="Lutzoni F."/>
            <person name="Magnuson J."/>
            <person name="Mondo S."/>
            <person name="Nolan M."/>
            <person name="Ohm R."/>
            <person name="Pangilinan J."/>
            <person name="Park H.-J."/>
            <person name="Ramirez L."/>
            <person name="Alfaro M."/>
            <person name="Sun H."/>
            <person name="Tritt A."/>
            <person name="Yoshinaga Y."/>
            <person name="Zwiers L.-H."/>
            <person name="Turgeon B."/>
            <person name="Goodwin S."/>
            <person name="Spatafora J."/>
            <person name="Crous P."/>
            <person name="Grigoriev I."/>
        </authorList>
    </citation>
    <scope>NUCLEOTIDE SEQUENCE</scope>
    <source>
        <strain evidence="2">ATCC 74209</strain>
    </source>
</reference>
<gene>
    <name evidence="2" type="ORF">GQ43DRAFT_169868</name>
</gene>
<protein>
    <submittedName>
        <fullName evidence="2">Uncharacterized protein</fullName>
    </submittedName>
</protein>
<sequence length="181" mass="19978">MPATEPSPMTWTFRLKHQKTTVLLYVNPLQKFSSIKEDLLEALKEVNYPGELPASPSEIQLARLVVPNEPSKGFVLGEWEQRPILGDEENSAIEGIGKSKGKPKKKVTDDGDGVGANQCPKGAGLTDGAILAFRWGMQNDEDDIEMAEAENEGWDVTLPSYDETYQQEQPVDDDEEAEVDG</sequence>
<name>A0A9P4JJB9_9PLEO</name>
<organism evidence="2 3">
    <name type="scientific">Delitschia confertaspora ATCC 74209</name>
    <dbReference type="NCBI Taxonomy" id="1513339"/>
    <lineage>
        <taxon>Eukaryota</taxon>
        <taxon>Fungi</taxon>
        <taxon>Dikarya</taxon>
        <taxon>Ascomycota</taxon>
        <taxon>Pezizomycotina</taxon>
        <taxon>Dothideomycetes</taxon>
        <taxon>Pleosporomycetidae</taxon>
        <taxon>Pleosporales</taxon>
        <taxon>Delitschiaceae</taxon>
        <taxon>Delitschia</taxon>
    </lineage>
</organism>
<feature type="region of interest" description="Disordered" evidence="1">
    <location>
        <begin position="150"/>
        <end position="181"/>
    </location>
</feature>
<feature type="region of interest" description="Disordered" evidence="1">
    <location>
        <begin position="86"/>
        <end position="120"/>
    </location>
</feature>
<accession>A0A9P4JJB9</accession>
<keyword evidence="3" id="KW-1185">Reference proteome</keyword>
<dbReference type="EMBL" id="ML994159">
    <property type="protein sequence ID" value="KAF2198244.1"/>
    <property type="molecule type" value="Genomic_DNA"/>
</dbReference>